<sequence>MSNEPSTSESVNILPDILIESEPIVETSTRRLFYRKDQNVLPEKCQICRNPAVGYHYDVASCNGCKAFLRRTTGRLVKCKYGKKCLDGDEPIDLNKRLCGGCRFEKCAEMGMNPMAIRAEITSKEGKLLK</sequence>
<organism evidence="11 12">
    <name type="scientific">Caenorhabditis briggsae</name>
    <dbReference type="NCBI Taxonomy" id="6238"/>
    <lineage>
        <taxon>Eukaryota</taxon>
        <taxon>Metazoa</taxon>
        <taxon>Ecdysozoa</taxon>
        <taxon>Nematoda</taxon>
        <taxon>Chromadorea</taxon>
        <taxon>Rhabditida</taxon>
        <taxon>Rhabditina</taxon>
        <taxon>Rhabditomorpha</taxon>
        <taxon>Rhabditoidea</taxon>
        <taxon>Rhabditidae</taxon>
        <taxon>Peloderinae</taxon>
        <taxon>Caenorhabditis</taxon>
    </lineage>
</organism>
<dbReference type="EMBL" id="CP092624">
    <property type="protein sequence ID" value="UMM34723.1"/>
    <property type="molecule type" value="Genomic_DNA"/>
</dbReference>
<protein>
    <recommendedName>
        <fullName evidence="10">Nuclear receptor domain-containing protein</fullName>
    </recommendedName>
</protein>
<keyword evidence="12" id="KW-1185">Reference proteome</keyword>
<dbReference type="PANTHER" id="PTHR24083">
    <property type="entry name" value="NUCLEAR HORMONE RECEPTOR"/>
    <property type="match status" value="1"/>
</dbReference>
<name>A0AAE9JKF8_CAEBR</name>
<evidence type="ECO:0000313" key="12">
    <source>
        <dbReference type="Proteomes" id="UP000829354"/>
    </source>
</evidence>
<dbReference type="FunFam" id="3.30.50.10:FF:000050">
    <property type="entry name" value="Nuclear Hormone Receptor family"/>
    <property type="match status" value="1"/>
</dbReference>
<evidence type="ECO:0000256" key="3">
    <source>
        <dbReference type="ARBA" id="ARBA00022771"/>
    </source>
</evidence>
<reference evidence="11 12" key="1">
    <citation type="submission" date="2022-04" db="EMBL/GenBank/DDBJ databases">
        <title>Chromosome-level reference genomes for two strains of Caenorhabditis briggsae: an improved platform for comparative genomics.</title>
        <authorList>
            <person name="Stevens L."/>
            <person name="Andersen E."/>
        </authorList>
    </citation>
    <scope>NUCLEOTIDE SEQUENCE [LARGE SCALE GENOMIC DNA]</scope>
    <source>
        <strain evidence="11">VX34</strain>
        <tissue evidence="11">Whole-organism</tissue>
    </source>
</reference>
<evidence type="ECO:0000256" key="5">
    <source>
        <dbReference type="ARBA" id="ARBA00023015"/>
    </source>
</evidence>
<dbReference type="Proteomes" id="UP000829354">
    <property type="component" value="Chromosome V"/>
</dbReference>
<keyword evidence="5" id="KW-0805">Transcription regulation</keyword>
<dbReference type="GO" id="GO:0003700">
    <property type="term" value="F:DNA-binding transcription factor activity"/>
    <property type="evidence" value="ECO:0007669"/>
    <property type="project" value="InterPro"/>
</dbReference>
<dbReference type="Pfam" id="PF00105">
    <property type="entry name" value="zf-C4"/>
    <property type="match status" value="1"/>
</dbReference>
<keyword evidence="4" id="KW-0862">Zinc</keyword>
<accession>A0AAE9JKF8</accession>
<dbReference type="PRINTS" id="PR00047">
    <property type="entry name" value="STROIDFINGER"/>
</dbReference>
<dbReference type="GO" id="GO:0043565">
    <property type="term" value="F:sequence-specific DNA binding"/>
    <property type="evidence" value="ECO:0007669"/>
    <property type="project" value="InterPro"/>
</dbReference>
<dbReference type="InterPro" id="IPR050274">
    <property type="entry name" value="Nuclear_hormone_rcpt_NR2"/>
</dbReference>
<comment type="similarity">
    <text evidence="1">Belongs to the nuclear hormone receptor family.</text>
</comment>
<evidence type="ECO:0000256" key="4">
    <source>
        <dbReference type="ARBA" id="ARBA00022833"/>
    </source>
</evidence>
<keyword evidence="6" id="KW-0238">DNA-binding</keyword>
<dbReference type="GO" id="GO:0008270">
    <property type="term" value="F:zinc ion binding"/>
    <property type="evidence" value="ECO:0007669"/>
    <property type="project" value="UniProtKB-KW"/>
</dbReference>
<feature type="domain" description="Nuclear receptor" evidence="10">
    <location>
        <begin position="42"/>
        <end position="119"/>
    </location>
</feature>
<dbReference type="GO" id="GO:0042594">
    <property type="term" value="P:response to starvation"/>
    <property type="evidence" value="ECO:0007669"/>
    <property type="project" value="UniProtKB-ARBA"/>
</dbReference>
<gene>
    <name evidence="11" type="ORF">L5515_007671</name>
</gene>
<keyword evidence="2" id="KW-0479">Metal-binding</keyword>
<dbReference type="SMART" id="SM00399">
    <property type="entry name" value="ZnF_C4"/>
    <property type="match status" value="1"/>
</dbReference>
<dbReference type="AlphaFoldDB" id="A0AAE9JKF8"/>
<evidence type="ECO:0000313" key="11">
    <source>
        <dbReference type="EMBL" id="UMM34723.1"/>
    </source>
</evidence>
<keyword evidence="7" id="KW-0804">Transcription</keyword>
<dbReference type="Gene3D" id="3.30.50.10">
    <property type="entry name" value="Erythroid Transcription Factor GATA-1, subunit A"/>
    <property type="match status" value="1"/>
</dbReference>
<keyword evidence="3" id="KW-0863">Zinc-finger</keyword>
<dbReference type="InterPro" id="IPR001628">
    <property type="entry name" value="Znf_hrmn_rcpt"/>
</dbReference>
<dbReference type="SUPFAM" id="SSF57716">
    <property type="entry name" value="Glucocorticoid receptor-like (DNA-binding domain)"/>
    <property type="match status" value="1"/>
</dbReference>
<evidence type="ECO:0000256" key="2">
    <source>
        <dbReference type="ARBA" id="ARBA00022723"/>
    </source>
</evidence>
<dbReference type="InterPro" id="IPR013088">
    <property type="entry name" value="Znf_NHR/GATA"/>
</dbReference>
<evidence type="ECO:0000256" key="9">
    <source>
        <dbReference type="ARBA" id="ARBA00023242"/>
    </source>
</evidence>
<evidence type="ECO:0000256" key="1">
    <source>
        <dbReference type="ARBA" id="ARBA00005993"/>
    </source>
</evidence>
<evidence type="ECO:0000256" key="7">
    <source>
        <dbReference type="ARBA" id="ARBA00023163"/>
    </source>
</evidence>
<evidence type="ECO:0000256" key="8">
    <source>
        <dbReference type="ARBA" id="ARBA00023170"/>
    </source>
</evidence>
<keyword evidence="8" id="KW-0675">Receptor</keyword>
<proteinExistence type="inferred from homology"/>
<evidence type="ECO:0000256" key="6">
    <source>
        <dbReference type="ARBA" id="ARBA00023125"/>
    </source>
</evidence>
<evidence type="ECO:0000259" key="10">
    <source>
        <dbReference type="PROSITE" id="PS51030"/>
    </source>
</evidence>
<keyword evidence="9" id="KW-0539">Nucleus</keyword>
<dbReference type="PROSITE" id="PS51030">
    <property type="entry name" value="NUCLEAR_REC_DBD_2"/>
    <property type="match status" value="1"/>
</dbReference>